<dbReference type="STRING" id="369723.Strop_2583"/>
<dbReference type="AlphaFoldDB" id="A4X827"/>
<protein>
    <recommendedName>
        <fullName evidence="3">Lipoprotein</fullName>
    </recommendedName>
</protein>
<dbReference type="eggNOG" id="ENOG50331J4">
    <property type="taxonomic scope" value="Bacteria"/>
</dbReference>
<dbReference type="Proteomes" id="UP000000235">
    <property type="component" value="Chromosome"/>
</dbReference>
<evidence type="ECO:0008006" key="3">
    <source>
        <dbReference type="Google" id="ProtNLM"/>
    </source>
</evidence>
<organism evidence="1 2">
    <name type="scientific">Salinispora tropica (strain ATCC BAA-916 / DSM 44818 / JCM 13857 / NBRC 105044 / CNB-440)</name>
    <dbReference type="NCBI Taxonomy" id="369723"/>
    <lineage>
        <taxon>Bacteria</taxon>
        <taxon>Bacillati</taxon>
        <taxon>Actinomycetota</taxon>
        <taxon>Actinomycetes</taxon>
        <taxon>Micromonosporales</taxon>
        <taxon>Micromonosporaceae</taxon>
        <taxon>Salinispora</taxon>
    </lineage>
</organism>
<keyword evidence="2" id="KW-1185">Reference proteome</keyword>
<dbReference type="RefSeq" id="WP_012013808.1">
    <property type="nucleotide sequence ID" value="NC_009380.1"/>
</dbReference>
<reference evidence="2" key="1">
    <citation type="journal article" date="2007" name="Proc. Natl. Acad. Sci. U.S.A.">
        <title>Genome sequencing reveals complex secondary metabolome in the marine actinomycete Salinispora tropica.</title>
        <authorList>
            <person name="Udwary D.W."/>
            <person name="Zeigler L."/>
            <person name="Asolkar R.N."/>
            <person name="Singan V."/>
            <person name="Lapidus A."/>
            <person name="Fenical W."/>
            <person name="Jensen P.R."/>
            <person name="Moore B.S."/>
        </authorList>
    </citation>
    <scope>NUCLEOTIDE SEQUENCE [LARGE SCALE GENOMIC DNA]</scope>
    <source>
        <strain evidence="2">ATCC BAA-916 / DSM 44818 / CNB-440</strain>
    </source>
</reference>
<accession>A4X827</accession>
<dbReference type="KEGG" id="stp:Strop_2583"/>
<proteinExistence type="predicted"/>
<evidence type="ECO:0000313" key="2">
    <source>
        <dbReference type="Proteomes" id="UP000000235"/>
    </source>
</evidence>
<name>A4X827_SALTO</name>
<sequence length="293" mass="29693">MTNSRLRWTASAVSLLLLVTACGPQDEVANADGPGQPAASHPADAVVFQMTSVGGFGMPSALAGRIPSISVYGDGRVISQGPTILIYPGPALPNLQVHPIAPEDVSTLLESARAAGVDGAVDFGTPALADAPTTRFTVRGPNGTEQIDVPALTEAGDDAPGLTADQRAARTQLRAFVTSLTGDSGPLAPTKGDSAQPYVPTTLAGIAEPYTDEEGLGQPEVAWPGPTLPGEPLGTGNGPGCVTVTGDALRTLLADAAEITAAAPWTSDGKSWTVQLRPLLPEETSCGDLVANG</sequence>
<dbReference type="EMBL" id="CP000667">
    <property type="protein sequence ID" value="ABP55027.1"/>
    <property type="molecule type" value="Genomic_DNA"/>
</dbReference>
<evidence type="ECO:0000313" key="1">
    <source>
        <dbReference type="EMBL" id="ABP55027.1"/>
    </source>
</evidence>
<dbReference type="PROSITE" id="PS51257">
    <property type="entry name" value="PROKAR_LIPOPROTEIN"/>
    <property type="match status" value="1"/>
</dbReference>
<dbReference type="PATRIC" id="fig|369723.5.peg.2660"/>
<dbReference type="HOGENOM" id="CLU_949604_0_0_11"/>
<gene>
    <name evidence="1" type="ordered locus">Strop_2583</name>
</gene>